<evidence type="ECO:0000256" key="1">
    <source>
        <dbReference type="SAM" id="MobiDB-lite"/>
    </source>
</evidence>
<evidence type="ECO:0000313" key="2">
    <source>
        <dbReference type="EMBL" id="MDO6421496.1"/>
    </source>
</evidence>
<evidence type="ECO:0000313" key="3">
    <source>
        <dbReference type="Proteomes" id="UP001169760"/>
    </source>
</evidence>
<comment type="caution">
    <text evidence="2">The sequence shown here is derived from an EMBL/GenBank/DDBJ whole genome shotgun (WGS) entry which is preliminary data.</text>
</comment>
<dbReference type="RefSeq" id="WP_216063843.1">
    <property type="nucleotide sequence ID" value="NZ_CP123764.1"/>
</dbReference>
<name>A0AAW7X4E9_9GAMM</name>
<dbReference type="EMBL" id="JAUOPB010000002">
    <property type="protein sequence ID" value="MDO6421496.1"/>
    <property type="molecule type" value="Genomic_DNA"/>
</dbReference>
<dbReference type="AlphaFoldDB" id="A0AAW7X4E9"/>
<sequence>MIHSVLNEGVKGMQASQREMQKAAHEIASTNIPASTQAAPQNPADAAIPPVSEPPKSGTVGNIAEPIVELKRQELLFTASAAVVSTANKTIGSLLDVKS</sequence>
<feature type="region of interest" description="Disordered" evidence="1">
    <location>
        <begin position="1"/>
        <end position="60"/>
    </location>
</feature>
<accession>A0AAW7X4E9</accession>
<reference evidence="2" key="1">
    <citation type="submission" date="2023-07" db="EMBL/GenBank/DDBJ databases">
        <title>Genome content predicts the carbon catabolic preferences of heterotrophic bacteria.</title>
        <authorList>
            <person name="Gralka M."/>
        </authorList>
    </citation>
    <scope>NUCLEOTIDE SEQUENCE</scope>
    <source>
        <strain evidence="2">I3M17_2</strain>
    </source>
</reference>
<gene>
    <name evidence="2" type="ORF">Q4521_03330</name>
</gene>
<dbReference type="Proteomes" id="UP001169760">
    <property type="component" value="Unassembled WGS sequence"/>
</dbReference>
<proteinExistence type="predicted"/>
<organism evidence="2 3">
    <name type="scientific">Saccharophagus degradans</name>
    <dbReference type="NCBI Taxonomy" id="86304"/>
    <lineage>
        <taxon>Bacteria</taxon>
        <taxon>Pseudomonadati</taxon>
        <taxon>Pseudomonadota</taxon>
        <taxon>Gammaproteobacteria</taxon>
        <taxon>Cellvibrionales</taxon>
        <taxon>Cellvibrionaceae</taxon>
        <taxon>Saccharophagus</taxon>
    </lineage>
</organism>
<protein>
    <submittedName>
        <fullName evidence="2">Uncharacterized protein</fullName>
    </submittedName>
</protein>
<feature type="compositionally biased region" description="Polar residues" evidence="1">
    <location>
        <begin position="28"/>
        <end position="40"/>
    </location>
</feature>